<name>A0A1M5CNI9_SALEC</name>
<feature type="transmembrane region" description="Helical" evidence="1">
    <location>
        <begin position="21"/>
        <end position="40"/>
    </location>
</feature>
<reference evidence="3" key="1">
    <citation type="submission" date="2016-11" db="EMBL/GenBank/DDBJ databases">
        <authorList>
            <person name="Varghese N."/>
            <person name="Submissions S."/>
        </authorList>
    </citation>
    <scope>NUCLEOTIDE SEQUENCE [LARGE SCALE GENOMIC DNA]</scope>
    <source>
        <strain evidence="3">DSM 24579</strain>
    </source>
</reference>
<proteinExistence type="predicted"/>
<evidence type="ECO:0000313" key="3">
    <source>
        <dbReference type="Proteomes" id="UP000183945"/>
    </source>
</evidence>
<organism evidence="2 3">
    <name type="scientific">Salegentibacter echinorum</name>
    <dbReference type="NCBI Taxonomy" id="1073325"/>
    <lineage>
        <taxon>Bacteria</taxon>
        <taxon>Pseudomonadati</taxon>
        <taxon>Bacteroidota</taxon>
        <taxon>Flavobacteriia</taxon>
        <taxon>Flavobacteriales</taxon>
        <taxon>Flavobacteriaceae</taxon>
        <taxon>Salegentibacter</taxon>
    </lineage>
</organism>
<keyword evidence="1" id="KW-1133">Transmembrane helix</keyword>
<keyword evidence="1" id="KW-0472">Membrane</keyword>
<evidence type="ECO:0000256" key="1">
    <source>
        <dbReference type="SAM" id="Phobius"/>
    </source>
</evidence>
<keyword evidence="1" id="KW-0812">Transmembrane</keyword>
<evidence type="ECO:0000313" key="2">
    <source>
        <dbReference type="EMBL" id="SHF55982.1"/>
    </source>
</evidence>
<accession>A0A1M5CNI9</accession>
<dbReference type="EMBL" id="FQVT01000001">
    <property type="protein sequence ID" value="SHF55982.1"/>
    <property type="molecule type" value="Genomic_DNA"/>
</dbReference>
<sequence>MHLTYVFLKCDFGYLKGLPDLVGICLFLNLQGFLNLAGAFDSSIKRKLQALA</sequence>
<protein>
    <submittedName>
        <fullName evidence="2">Uncharacterized protein</fullName>
    </submittedName>
</protein>
<dbReference type="AlphaFoldDB" id="A0A1M5CNI9"/>
<gene>
    <name evidence="2" type="ORF">SAMN05444483_101591</name>
</gene>
<dbReference type="Proteomes" id="UP000183945">
    <property type="component" value="Unassembled WGS sequence"/>
</dbReference>
<keyword evidence="3" id="KW-1185">Reference proteome</keyword>